<evidence type="ECO:0000313" key="8">
    <source>
        <dbReference type="EMBL" id="QEH39049.1"/>
    </source>
</evidence>
<dbReference type="InterPro" id="IPR039425">
    <property type="entry name" value="RNA_pol_sigma-70-like"/>
</dbReference>
<keyword evidence="4" id="KW-0804">Transcription</keyword>
<evidence type="ECO:0000313" key="9">
    <source>
        <dbReference type="Proteomes" id="UP000324233"/>
    </source>
</evidence>
<dbReference type="InterPro" id="IPR013325">
    <property type="entry name" value="RNA_pol_sigma_r2"/>
</dbReference>
<gene>
    <name evidence="8" type="primary">sigE_56</name>
    <name evidence="8" type="ORF">OJF2_76610</name>
</gene>
<dbReference type="KEGG" id="agv:OJF2_76610"/>
<dbReference type="AlphaFoldDB" id="A0A5B9WFK4"/>
<dbReference type="NCBIfam" id="TIGR02937">
    <property type="entry name" value="sigma70-ECF"/>
    <property type="match status" value="1"/>
</dbReference>
<comment type="similarity">
    <text evidence="1">Belongs to the sigma-70 factor family. ECF subfamily.</text>
</comment>
<feature type="region of interest" description="Disordered" evidence="5">
    <location>
        <begin position="296"/>
        <end position="323"/>
    </location>
</feature>
<reference evidence="8 9" key="1">
    <citation type="submission" date="2019-08" db="EMBL/GenBank/DDBJ databases">
        <title>Deep-cultivation of Planctomycetes and their phenomic and genomic characterization uncovers novel biology.</title>
        <authorList>
            <person name="Wiegand S."/>
            <person name="Jogler M."/>
            <person name="Boedeker C."/>
            <person name="Pinto D."/>
            <person name="Vollmers J."/>
            <person name="Rivas-Marin E."/>
            <person name="Kohn T."/>
            <person name="Peeters S.H."/>
            <person name="Heuer A."/>
            <person name="Rast P."/>
            <person name="Oberbeckmann S."/>
            <person name="Bunk B."/>
            <person name="Jeske O."/>
            <person name="Meyerdierks A."/>
            <person name="Storesund J.E."/>
            <person name="Kallscheuer N."/>
            <person name="Luecker S."/>
            <person name="Lage O.M."/>
            <person name="Pohl T."/>
            <person name="Merkel B.J."/>
            <person name="Hornburger P."/>
            <person name="Mueller R.-W."/>
            <person name="Bruemmer F."/>
            <person name="Labrenz M."/>
            <person name="Spormann A.M."/>
            <person name="Op den Camp H."/>
            <person name="Overmann J."/>
            <person name="Amann R."/>
            <person name="Jetten M.S.M."/>
            <person name="Mascher T."/>
            <person name="Medema M.H."/>
            <person name="Devos D.P."/>
            <person name="Kaster A.-K."/>
            <person name="Ovreas L."/>
            <person name="Rohde M."/>
            <person name="Galperin M.Y."/>
            <person name="Jogler C."/>
        </authorList>
    </citation>
    <scope>NUCLEOTIDE SEQUENCE [LARGE SCALE GENOMIC DNA]</scope>
    <source>
        <strain evidence="8 9">OJF2</strain>
    </source>
</reference>
<keyword evidence="3" id="KW-0731">Sigma factor</keyword>
<dbReference type="EMBL" id="CP042997">
    <property type="protein sequence ID" value="QEH39049.1"/>
    <property type="molecule type" value="Genomic_DNA"/>
</dbReference>
<dbReference type="Pfam" id="PF08281">
    <property type="entry name" value="Sigma70_r4_2"/>
    <property type="match status" value="1"/>
</dbReference>
<evidence type="ECO:0000259" key="7">
    <source>
        <dbReference type="Pfam" id="PF08281"/>
    </source>
</evidence>
<keyword evidence="2" id="KW-0805">Transcription regulation</keyword>
<evidence type="ECO:0000256" key="1">
    <source>
        <dbReference type="ARBA" id="ARBA00010641"/>
    </source>
</evidence>
<dbReference type="Pfam" id="PF04542">
    <property type="entry name" value="Sigma70_r2"/>
    <property type="match status" value="1"/>
</dbReference>
<keyword evidence="9" id="KW-1185">Reference proteome</keyword>
<dbReference type="PANTHER" id="PTHR43133:SF51">
    <property type="entry name" value="RNA POLYMERASE SIGMA FACTOR"/>
    <property type="match status" value="1"/>
</dbReference>
<accession>A0A5B9WFK4</accession>
<dbReference type="InterPro" id="IPR007627">
    <property type="entry name" value="RNA_pol_sigma70_r2"/>
</dbReference>
<feature type="domain" description="RNA polymerase sigma factor 70 region 4 type 2" evidence="7">
    <location>
        <begin position="149"/>
        <end position="197"/>
    </location>
</feature>
<dbReference type="SUPFAM" id="SSF88659">
    <property type="entry name" value="Sigma3 and sigma4 domains of RNA polymerase sigma factors"/>
    <property type="match status" value="1"/>
</dbReference>
<protein>
    <submittedName>
        <fullName evidence="8">ECF RNA polymerase sigma factor SigE</fullName>
    </submittedName>
</protein>
<organism evidence="8 9">
    <name type="scientific">Aquisphaera giovannonii</name>
    <dbReference type="NCBI Taxonomy" id="406548"/>
    <lineage>
        <taxon>Bacteria</taxon>
        <taxon>Pseudomonadati</taxon>
        <taxon>Planctomycetota</taxon>
        <taxon>Planctomycetia</taxon>
        <taxon>Isosphaerales</taxon>
        <taxon>Isosphaeraceae</taxon>
        <taxon>Aquisphaera</taxon>
    </lineage>
</organism>
<evidence type="ECO:0000256" key="3">
    <source>
        <dbReference type="ARBA" id="ARBA00023082"/>
    </source>
</evidence>
<evidence type="ECO:0000256" key="4">
    <source>
        <dbReference type="ARBA" id="ARBA00023163"/>
    </source>
</evidence>
<proteinExistence type="inferred from homology"/>
<dbReference type="SUPFAM" id="SSF88946">
    <property type="entry name" value="Sigma2 domain of RNA polymerase sigma factors"/>
    <property type="match status" value="1"/>
</dbReference>
<feature type="domain" description="RNA polymerase sigma-70 region 2" evidence="6">
    <location>
        <begin position="50"/>
        <end position="115"/>
    </location>
</feature>
<name>A0A5B9WFK4_9BACT</name>
<evidence type="ECO:0000256" key="2">
    <source>
        <dbReference type="ARBA" id="ARBA00023015"/>
    </source>
</evidence>
<dbReference type="RefSeq" id="WP_246196330.1">
    <property type="nucleotide sequence ID" value="NZ_CP042997.1"/>
</dbReference>
<dbReference type="Gene3D" id="1.10.1740.10">
    <property type="match status" value="1"/>
</dbReference>
<dbReference type="Proteomes" id="UP000324233">
    <property type="component" value="Chromosome"/>
</dbReference>
<evidence type="ECO:0000256" key="5">
    <source>
        <dbReference type="SAM" id="MobiDB-lite"/>
    </source>
</evidence>
<dbReference type="InterPro" id="IPR036388">
    <property type="entry name" value="WH-like_DNA-bd_sf"/>
</dbReference>
<evidence type="ECO:0000259" key="6">
    <source>
        <dbReference type="Pfam" id="PF04542"/>
    </source>
</evidence>
<dbReference type="CDD" id="cd06171">
    <property type="entry name" value="Sigma70_r4"/>
    <property type="match status" value="1"/>
</dbReference>
<dbReference type="Gene3D" id="1.10.10.10">
    <property type="entry name" value="Winged helix-like DNA-binding domain superfamily/Winged helix DNA-binding domain"/>
    <property type="match status" value="1"/>
</dbReference>
<feature type="region of interest" description="Disordered" evidence="5">
    <location>
        <begin position="119"/>
        <end position="143"/>
    </location>
</feature>
<dbReference type="GO" id="GO:0006352">
    <property type="term" value="P:DNA-templated transcription initiation"/>
    <property type="evidence" value="ECO:0007669"/>
    <property type="project" value="InterPro"/>
</dbReference>
<dbReference type="InterPro" id="IPR013249">
    <property type="entry name" value="RNA_pol_sigma70_r4_t2"/>
</dbReference>
<dbReference type="GO" id="GO:0003677">
    <property type="term" value="F:DNA binding"/>
    <property type="evidence" value="ECO:0007669"/>
    <property type="project" value="InterPro"/>
</dbReference>
<dbReference type="InterPro" id="IPR013324">
    <property type="entry name" value="RNA_pol_sigma_r3/r4-like"/>
</dbReference>
<dbReference type="PANTHER" id="PTHR43133">
    <property type="entry name" value="RNA POLYMERASE ECF-TYPE SIGMA FACTO"/>
    <property type="match status" value="1"/>
</dbReference>
<dbReference type="InterPro" id="IPR014284">
    <property type="entry name" value="RNA_pol_sigma-70_dom"/>
</dbReference>
<dbReference type="GO" id="GO:0016987">
    <property type="term" value="F:sigma factor activity"/>
    <property type="evidence" value="ECO:0007669"/>
    <property type="project" value="UniProtKB-KW"/>
</dbReference>
<sequence length="480" mass="52450">MGNKRRGGAVLERLRLLYNVGSIGELTDGQLLERFATDRGEGAELAFAALVERHEATVWRACLAIARDEHDAEDAFQATFLVLVKKARSLWVRESLGPWLYEVACRTARRARAKAALSRRHEHPAPAAGLGAVEPAGEVPGRDPEEEAAVHEELDRLPEKYRAPIVLCDLGGRTHRDAARCLGWPIGTVKSRQSKGRGMLRDRLTRRGLATAAVAAGASLGRGAAGAVPHHVARDAVRAAMRTSGRLFAGADVSSAVLTLTREGLAAMLWTRIRCVAAVALAIVAASGGAGVYVRGSQEPADRPPTAEKPGAATDRPRRPEDGAARLRLQAQRIATRKAKANYEIARLQLELAEIAVEEYEAVGYPRDLASVEHDIALAKSDVGRYQDRVAWAEGMLKRGYVSKAQKESDDLSLKKSEYGLEQNRAKRRVLVDYTKGKTIRELRSAIEKARVEMLDRESEWEQARAAEVELGRHLDPVAE</sequence>